<dbReference type="EMBL" id="LJXT01000034">
    <property type="protein sequence ID" value="KPQ17043.1"/>
    <property type="molecule type" value="Genomic_DNA"/>
</dbReference>
<dbReference type="SUPFAM" id="SSF53335">
    <property type="entry name" value="S-adenosyl-L-methionine-dependent methyltransferases"/>
    <property type="match status" value="1"/>
</dbReference>
<dbReference type="OrthoDB" id="1000417at2"/>
<dbReference type="STRING" id="1305737.GCA_000526355_02189"/>
<name>A0A0P8AMW8_9BACT</name>
<dbReference type="CDD" id="cd02440">
    <property type="entry name" value="AdoMet_MTases"/>
    <property type="match status" value="1"/>
</dbReference>
<gene>
    <name evidence="3" type="ORF">HLUCCX10_07055</name>
</gene>
<accession>A0A0P8AMW8</accession>
<dbReference type="InterPro" id="IPR041497">
    <property type="entry name" value="Thump-like"/>
</dbReference>
<feature type="domain" description="PG-1098 ferredoxin-like" evidence="2">
    <location>
        <begin position="291"/>
        <end position="334"/>
    </location>
</feature>
<dbReference type="Gene3D" id="3.40.50.150">
    <property type="entry name" value="Vaccinia Virus protein VP39"/>
    <property type="match status" value="1"/>
</dbReference>
<protein>
    <submittedName>
        <fullName evidence="3">Uncharacterized protein</fullName>
    </submittedName>
</protein>
<evidence type="ECO:0000313" key="3">
    <source>
        <dbReference type="EMBL" id="KPQ17043.1"/>
    </source>
</evidence>
<comment type="caution">
    <text evidence="3">The sequence shown here is derived from an EMBL/GenBank/DDBJ whole genome shotgun (WGS) entry which is preliminary data.</text>
</comment>
<dbReference type="InterPro" id="IPR029063">
    <property type="entry name" value="SAM-dependent_MTases_sf"/>
</dbReference>
<evidence type="ECO:0000259" key="1">
    <source>
        <dbReference type="Pfam" id="PF18096"/>
    </source>
</evidence>
<dbReference type="Pfam" id="PF18096">
    <property type="entry name" value="Thump_like"/>
    <property type="match status" value="1"/>
</dbReference>
<feature type="domain" description="THUMP-like" evidence="1">
    <location>
        <begin position="335"/>
        <end position="404"/>
    </location>
</feature>
<dbReference type="PATRIC" id="fig|1305737.6.peg.2054"/>
<dbReference type="Proteomes" id="UP000050421">
    <property type="component" value="Unassembled WGS sequence"/>
</dbReference>
<dbReference type="AlphaFoldDB" id="A0A0P8AMW8"/>
<dbReference type="Gene3D" id="1.10.10.1110">
    <property type="entry name" value="Methyltransferase PG1098, N-terminal domain"/>
    <property type="match status" value="1"/>
</dbReference>
<dbReference type="eggNOG" id="COG2265">
    <property type="taxonomic scope" value="Bacteria"/>
</dbReference>
<evidence type="ECO:0000259" key="2">
    <source>
        <dbReference type="Pfam" id="PF22013"/>
    </source>
</evidence>
<evidence type="ECO:0000313" key="4">
    <source>
        <dbReference type="Proteomes" id="UP000050421"/>
    </source>
</evidence>
<dbReference type="InterPro" id="IPR054168">
    <property type="entry name" value="PG_1098_Fer"/>
</dbReference>
<organism evidence="3 4">
    <name type="scientific">Algoriphagus marincola HL-49</name>
    <dbReference type="NCBI Taxonomy" id="1305737"/>
    <lineage>
        <taxon>Bacteria</taxon>
        <taxon>Pseudomonadati</taxon>
        <taxon>Bacteroidota</taxon>
        <taxon>Cytophagia</taxon>
        <taxon>Cytophagales</taxon>
        <taxon>Cyclobacteriaceae</taxon>
        <taxon>Algoriphagus</taxon>
    </lineage>
</organism>
<reference evidence="3 4" key="1">
    <citation type="submission" date="2015-09" db="EMBL/GenBank/DDBJ databases">
        <title>Identification and resolution of microdiversity through metagenomic sequencing of parallel consortia.</title>
        <authorList>
            <person name="Nelson W.C."/>
            <person name="Romine M.F."/>
            <person name="Lindemann S.R."/>
        </authorList>
    </citation>
    <scope>NUCLEOTIDE SEQUENCE [LARGE SCALE GENOMIC DNA]</scope>
    <source>
        <strain evidence="3">HL-49</strain>
    </source>
</reference>
<sequence>MDISEVNNAEFKKFVQDHIQDDPALLLFRYQGKVPFDLKMAVQQISARQKASKKLPSWSSNPSLLFPASLALEQSSSEETAKFKSEGLEGKTMIDLTGGLGVDFFYLSQGFEKGIYCERQAELFQISKYNLEQLELSKDSECLEGLGGKFDFVEGDGLEFLEKTAIQFDLIYADPARRGSGNQKLYKLQDCEPDVVSNWSLLTSKTKHTLIKASPMLDISQAWKELPDIQRVTIISVKNEVKELLLYWKKGSVCKRQSVEVVELGSNFPKFSFDREEEEQADSNYSEAEKYLVEPLSGILKSGAFNLFGKRYGLKKLEKNSHLYTGNQVPEEIPGRTFEVIQEVNLKKQEIKKLFPTGKVNVITRNYVLGADSLKKKMGLKDGGDDFLIATKTMKGYKVFWCRRPKEIS</sequence>
<proteinExistence type="predicted"/>
<dbReference type="Pfam" id="PF22013">
    <property type="entry name" value="PG_1098_Fer"/>
    <property type="match status" value="1"/>
</dbReference>